<dbReference type="Proteomes" id="UP000326287">
    <property type="component" value="Chromosome"/>
</dbReference>
<proteinExistence type="predicted"/>
<reference evidence="1 2" key="1">
    <citation type="submission" date="2019-02" db="EMBL/GenBank/DDBJ databases">
        <authorList>
            <person name="Li S.-H."/>
        </authorList>
    </citation>
    <scope>NUCLEOTIDE SEQUENCE [LARGE SCALE GENOMIC DNA]</scope>
    <source>
        <strain evidence="1 2">IMCC14385</strain>
    </source>
</reference>
<dbReference type="OrthoDB" id="1163083at2"/>
<dbReference type="AlphaFoldDB" id="A0A5P9NKB6"/>
<dbReference type="KEGG" id="halc:EY643_11810"/>
<organism evidence="1 2">
    <name type="scientific">Halioglobus maricola</name>
    <dbReference type="NCBI Taxonomy" id="2601894"/>
    <lineage>
        <taxon>Bacteria</taxon>
        <taxon>Pseudomonadati</taxon>
        <taxon>Pseudomonadota</taxon>
        <taxon>Gammaproteobacteria</taxon>
        <taxon>Cellvibrionales</taxon>
        <taxon>Halieaceae</taxon>
        <taxon>Halioglobus</taxon>
    </lineage>
</organism>
<dbReference type="EMBL" id="CP036422">
    <property type="protein sequence ID" value="QFU76291.1"/>
    <property type="molecule type" value="Genomic_DNA"/>
</dbReference>
<keyword evidence="2" id="KW-1185">Reference proteome</keyword>
<dbReference type="RefSeq" id="WP_152662397.1">
    <property type="nucleotide sequence ID" value="NZ_CP036422.1"/>
</dbReference>
<gene>
    <name evidence="1" type="ORF">EY643_11810</name>
</gene>
<name>A0A5P9NKB6_9GAMM</name>
<evidence type="ECO:0000313" key="2">
    <source>
        <dbReference type="Proteomes" id="UP000326287"/>
    </source>
</evidence>
<dbReference type="Gene3D" id="3.10.450.50">
    <property type="match status" value="1"/>
</dbReference>
<evidence type="ECO:0000313" key="1">
    <source>
        <dbReference type="EMBL" id="QFU76291.1"/>
    </source>
</evidence>
<dbReference type="InterPro" id="IPR032710">
    <property type="entry name" value="NTF2-like_dom_sf"/>
</dbReference>
<protein>
    <submittedName>
        <fullName evidence="1">Nuclear transport factor 2 family protein</fullName>
    </submittedName>
</protein>
<accession>A0A5P9NKB6</accession>
<sequence>MSDPRLTLWHKAVIENDSELLRDLLDENVSFHSPTVWQPKEGRDITHFILSMVNDIFQDFTYHRQWIDGNNMALEFSAAVKGKQIKGIDLIRWNQADKIVHFEVMMRPINGLQLMLDEMTMRLEKGGFLKS</sequence>
<dbReference type="SUPFAM" id="SSF54427">
    <property type="entry name" value="NTF2-like"/>
    <property type="match status" value="1"/>
</dbReference>